<evidence type="ECO:0000313" key="8">
    <source>
        <dbReference type="EMBL" id="GMM48652.1"/>
    </source>
</evidence>
<dbReference type="Gene3D" id="1.25.40.190">
    <property type="entry name" value="Actin-related protein 2/3 complex subunit 5"/>
    <property type="match status" value="1"/>
</dbReference>
<dbReference type="GO" id="GO:0034314">
    <property type="term" value="P:Arp2/3 complex-mediated actin nucleation"/>
    <property type="evidence" value="ECO:0007669"/>
    <property type="project" value="InterPro"/>
</dbReference>
<dbReference type="AlphaFoldDB" id="A0AAV5RCH2"/>
<proteinExistence type="inferred from homology"/>
<protein>
    <recommendedName>
        <fullName evidence="5 7">Actin-related protein 2/3 complex subunit 5</fullName>
    </recommendedName>
</protein>
<evidence type="ECO:0000256" key="5">
    <source>
        <dbReference type="ARBA" id="ARBA00040214"/>
    </source>
</evidence>
<dbReference type="PANTHER" id="PTHR12644">
    <property type="entry name" value="ARP2/3 COMPLEX 16 KD SUBUNIT P16-ARC"/>
    <property type="match status" value="1"/>
</dbReference>
<dbReference type="FunFam" id="1.25.40.190:FF:000003">
    <property type="entry name" value="Actin-related protein 2/3 complex subunit 5"/>
    <property type="match status" value="1"/>
</dbReference>
<comment type="function">
    <text evidence="6">Functions as a component of the Arp2/3 complex which is involved in regulation of actin polymerization and together with an activating nucleation-promoting factor (NPF) mediates the formation of branched actin networks.</text>
</comment>
<dbReference type="GO" id="GO:0044396">
    <property type="term" value="P:actin cortical patch organization"/>
    <property type="evidence" value="ECO:0007669"/>
    <property type="project" value="UniProtKB-ARBA"/>
</dbReference>
<dbReference type="EMBL" id="BTGB01000009">
    <property type="protein sequence ID" value="GMM48652.1"/>
    <property type="molecule type" value="Genomic_DNA"/>
</dbReference>
<dbReference type="GO" id="GO:0030833">
    <property type="term" value="P:regulation of actin filament polymerization"/>
    <property type="evidence" value="ECO:0007669"/>
    <property type="project" value="InterPro"/>
</dbReference>
<keyword evidence="4 7" id="KW-0206">Cytoskeleton</keyword>
<evidence type="ECO:0000256" key="3">
    <source>
        <dbReference type="ARBA" id="ARBA00022490"/>
    </source>
</evidence>
<evidence type="ECO:0000256" key="6">
    <source>
        <dbReference type="ARBA" id="ARBA00060329"/>
    </source>
</evidence>
<sequence length="153" mass="17601">MSFEDWRRIDVDQYDPENVYVEDELPDTRPNTSLQDIQSLTQTLRSSIQRMDIVNALKTAIENAPYGASEEVKDAFLHSVYEVFVSVKLSDINNFIGQFDIDSIDAIVKFVYVLMSKEWALKQSSTLIVWLDRIVETVGDGPIVRYLSDPYKL</sequence>
<dbReference type="InterPro" id="IPR006789">
    <property type="entry name" value="ARPC5"/>
</dbReference>
<evidence type="ECO:0000256" key="7">
    <source>
        <dbReference type="RuleBase" id="RU004301"/>
    </source>
</evidence>
<evidence type="ECO:0000256" key="4">
    <source>
        <dbReference type="ARBA" id="ARBA00023212"/>
    </source>
</evidence>
<evidence type="ECO:0000256" key="2">
    <source>
        <dbReference type="ARBA" id="ARBA00006084"/>
    </source>
</evidence>
<accession>A0AAV5RCH2</accession>
<dbReference type="InterPro" id="IPR036743">
    <property type="entry name" value="ARPC5_sf"/>
</dbReference>
<evidence type="ECO:0000256" key="1">
    <source>
        <dbReference type="ARBA" id="ARBA00004245"/>
    </source>
</evidence>
<comment type="caution">
    <text evidence="8">The sequence shown here is derived from an EMBL/GenBank/DDBJ whole genome shotgun (WGS) entry which is preliminary data.</text>
</comment>
<comment type="similarity">
    <text evidence="2 7">Belongs to the ARPC5 family.</text>
</comment>
<reference evidence="8 9" key="1">
    <citation type="journal article" date="2023" name="Elife">
        <title>Identification of key yeast species and microbe-microbe interactions impacting larval growth of Drosophila in the wild.</title>
        <authorList>
            <person name="Mure A."/>
            <person name="Sugiura Y."/>
            <person name="Maeda R."/>
            <person name="Honda K."/>
            <person name="Sakurai N."/>
            <person name="Takahashi Y."/>
            <person name="Watada M."/>
            <person name="Katoh T."/>
            <person name="Gotoh A."/>
            <person name="Gotoh Y."/>
            <person name="Taniguchi I."/>
            <person name="Nakamura K."/>
            <person name="Hayashi T."/>
            <person name="Katayama T."/>
            <person name="Uemura T."/>
            <person name="Hattori Y."/>
        </authorList>
    </citation>
    <scope>NUCLEOTIDE SEQUENCE [LARGE SCALE GENOMIC DNA]</scope>
    <source>
        <strain evidence="8 9">PK-24</strain>
    </source>
</reference>
<comment type="function">
    <text evidence="7">Functions as component of the Arp2/3 complex which is involved in regulation of actin polymerization and together with an activating nucleation-promoting factor (NPF) mediates the formation of branched actin networks. Arp2/3 complex plays a critical role in the control of cell morphogenesis via the modulation of cell polarity development.</text>
</comment>
<comment type="subcellular location">
    <subcellularLocation>
        <location evidence="1">Cytoplasm</location>
        <location evidence="1">Cytoskeleton</location>
    </subcellularLocation>
</comment>
<dbReference type="Proteomes" id="UP001378960">
    <property type="component" value="Unassembled WGS sequence"/>
</dbReference>
<dbReference type="SUPFAM" id="SSF69103">
    <property type="entry name" value="Arp2/3 complex 16 kDa subunit ARPC5"/>
    <property type="match status" value="1"/>
</dbReference>
<gene>
    <name evidence="8" type="ORF">DAPK24_052500</name>
</gene>
<keyword evidence="3" id="KW-0963">Cytoplasm</keyword>
<name>A0AAV5RCH2_PICKL</name>
<evidence type="ECO:0000313" key="9">
    <source>
        <dbReference type="Proteomes" id="UP001378960"/>
    </source>
</evidence>
<keyword evidence="9" id="KW-1185">Reference proteome</keyword>
<dbReference type="Pfam" id="PF04699">
    <property type="entry name" value="P16-Arc"/>
    <property type="match status" value="1"/>
</dbReference>
<dbReference type="GO" id="GO:0005885">
    <property type="term" value="C:Arp2/3 protein complex"/>
    <property type="evidence" value="ECO:0007669"/>
    <property type="project" value="InterPro"/>
</dbReference>
<organism evidence="8 9">
    <name type="scientific">Pichia kluyveri</name>
    <name type="common">Yeast</name>
    <dbReference type="NCBI Taxonomy" id="36015"/>
    <lineage>
        <taxon>Eukaryota</taxon>
        <taxon>Fungi</taxon>
        <taxon>Dikarya</taxon>
        <taxon>Ascomycota</taxon>
        <taxon>Saccharomycotina</taxon>
        <taxon>Pichiomycetes</taxon>
        <taxon>Pichiales</taxon>
        <taxon>Pichiaceae</taxon>
        <taxon>Pichia</taxon>
    </lineage>
</organism>